<feature type="domain" description="Wall-associated receptor kinase galacturonan-binding" evidence="8">
    <location>
        <begin position="33"/>
        <end position="95"/>
    </location>
</feature>
<keyword evidence="11" id="KW-1185">Reference proteome</keyword>
<evidence type="ECO:0000256" key="7">
    <source>
        <dbReference type="SAM" id="SignalP"/>
    </source>
</evidence>
<dbReference type="AlphaFoldDB" id="A0A0J8B624"/>
<dbReference type="eggNOG" id="ENOG502QU80">
    <property type="taxonomic scope" value="Eukaryota"/>
</dbReference>
<evidence type="ECO:0000259" key="8">
    <source>
        <dbReference type="Pfam" id="PF13947"/>
    </source>
</evidence>
<dbReference type="GO" id="GO:0004674">
    <property type="term" value="F:protein serine/threonine kinase activity"/>
    <property type="evidence" value="ECO:0007669"/>
    <property type="project" value="UniProtKB-EC"/>
</dbReference>
<evidence type="ECO:0000256" key="6">
    <source>
        <dbReference type="ARBA" id="ARBA00048679"/>
    </source>
</evidence>
<evidence type="ECO:0000256" key="1">
    <source>
        <dbReference type="ARBA" id="ARBA00004167"/>
    </source>
</evidence>
<evidence type="ECO:0000256" key="2">
    <source>
        <dbReference type="ARBA" id="ARBA00012513"/>
    </source>
</evidence>
<evidence type="ECO:0000256" key="3">
    <source>
        <dbReference type="ARBA" id="ARBA00022729"/>
    </source>
</evidence>
<dbReference type="KEGG" id="bvg:104884627"/>
<comment type="subcellular location">
    <subcellularLocation>
        <location evidence="1">Membrane</location>
        <topology evidence="1">Single-pass membrane protein</topology>
    </subcellularLocation>
</comment>
<name>A0A0J8B624_BETVV</name>
<sequence>MKMYPLLKPTSFLHLSLLLLTFLHLPFPSSSDCRAQCGTTPIHYPFSIDDGCGAPQFRNMFTCNASSLSLFFITPNGNYKVQSIDYKSQTLTVYDPDMSTCTVLQPHHDLHLSDLQYAIIPPSPDTVFALLNCSIDSPILHRFSSLCFEFTGHKCDELYSSCNSFRVFTNGLVNPGISNSTGPAGYFYAGGNNFNNNNNTGFSTGVTGSNSNSNNNNMGAGVPVGGSGVPPPPCCFTGYSTLKVMSMDILDCTHFTSFYEVDKLRGVGPMDWSYGLKFSYSVPDMGCERCSKSGGSCGFDVETEALLCLCPDSNNSTRQCGSDTDDGIRGVPSIILEALTMCLGFLILLS</sequence>
<evidence type="ECO:0000256" key="5">
    <source>
        <dbReference type="ARBA" id="ARBA00047899"/>
    </source>
</evidence>
<feature type="chain" id="PRO_5005294442" description="non-specific serine/threonine protein kinase" evidence="7">
    <location>
        <begin position="32"/>
        <end position="350"/>
    </location>
</feature>
<evidence type="ECO:0000259" key="9">
    <source>
        <dbReference type="Pfam" id="PF14380"/>
    </source>
</evidence>
<protein>
    <recommendedName>
        <fullName evidence="2">non-specific serine/threonine protein kinase</fullName>
        <ecNumber evidence="2">2.7.11.1</ecNumber>
    </recommendedName>
</protein>
<feature type="domain" description="Wall-associated receptor kinase C-terminal" evidence="9">
    <location>
        <begin position="275"/>
        <end position="312"/>
    </location>
</feature>
<dbReference type="GO" id="GO:0030247">
    <property type="term" value="F:polysaccharide binding"/>
    <property type="evidence" value="ECO:0007669"/>
    <property type="project" value="InterPro"/>
</dbReference>
<reference evidence="10 11" key="1">
    <citation type="journal article" date="2014" name="Nature">
        <title>The genome of the recently domesticated crop plant sugar beet (Beta vulgaris).</title>
        <authorList>
            <person name="Dohm J.C."/>
            <person name="Minoche A.E."/>
            <person name="Holtgrawe D."/>
            <person name="Capella-Gutierrez S."/>
            <person name="Zakrzewski F."/>
            <person name="Tafer H."/>
            <person name="Rupp O."/>
            <person name="Sorensen T.R."/>
            <person name="Stracke R."/>
            <person name="Reinhardt R."/>
            <person name="Goesmann A."/>
            <person name="Kraft T."/>
            <person name="Schulz B."/>
            <person name="Stadler P.F."/>
            <person name="Schmidt T."/>
            <person name="Gabaldon T."/>
            <person name="Lehrach H."/>
            <person name="Weisshaar B."/>
            <person name="Himmelbauer H."/>
        </authorList>
    </citation>
    <scope>NUCLEOTIDE SEQUENCE [LARGE SCALE GENOMIC DNA]</scope>
    <source>
        <tissue evidence="10">Taproot</tissue>
    </source>
</reference>
<dbReference type="InterPro" id="IPR032872">
    <property type="entry name" value="WAK_assoc_C"/>
</dbReference>
<dbReference type="PANTHER" id="PTHR33355:SF12">
    <property type="entry name" value="WALL-ASSOCIATED RECEPTOR KINASE CARBOXY-TERMINAL PROTEIN"/>
    <property type="match status" value="1"/>
</dbReference>
<dbReference type="PANTHER" id="PTHR33355">
    <property type="entry name" value="WALL-ASSOCIATED RECEPTOR KINASE CARBOXY-TERMINAL PROTEIN-RELATED"/>
    <property type="match status" value="1"/>
</dbReference>
<organism evidence="10 11">
    <name type="scientific">Beta vulgaris subsp. vulgaris</name>
    <name type="common">Beet</name>
    <dbReference type="NCBI Taxonomy" id="3555"/>
    <lineage>
        <taxon>Eukaryota</taxon>
        <taxon>Viridiplantae</taxon>
        <taxon>Streptophyta</taxon>
        <taxon>Embryophyta</taxon>
        <taxon>Tracheophyta</taxon>
        <taxon>Spermatophyta</taxon>
        <taxon>Magnoliopsida</taxon>
        <taxon>eudicotyledons</taxon>
        <taxon>Gunneridae</taxon>
        <taxon>Pentapetalae</taxon>
        <taxon>Caryophyllales</taxon>
        <taxon>Chenopodiaceae</taxon>
        <taxon>Betoideae</taxon>
        <taxon>Beta</taxon>
    </lineage>
</organism>
<dbReference type="OMA" id="PHHDFLM"/>
<dbReference type="EMBL" id="KQ090500">
    <property type="protein sequence ID" value="KMS95252.1"/>
    <property type="molecule type" value="Genomic_DNA"/>
</dbReference>
<proteinExistence type="predicted"/>
<evidence type="ECO:0000313" key="10">
    <source>
        <dbReference type="EMBL" id="KMS95252.1"/>
    </source>
</evidence>
<dbReference type="Proteomes" id="UP000035740">
    <property type="component" value="Unassembled WGS sequence"/>
</dbReference>
<evidence type="ECO:0000313" key="11">
    <source>
        <dbReference type="Proteomes" id="UP000035740"/>
    </source>
</evidence>
<evidence type="ECO:0000256" key="4">
    <source>
        <dbReference type="ARBA" id="ARBA00023180"/>
    </source>
</evidence>
<keyword evidence="4" id="KW-0325">Glycoprotein</keyword>
<feature type="signal peptide" evidence="7">
    <location>
        <begin position="1"/>
        <end position="31"/>
    </location>
</feature>
<keyword evidence="3 7" id="KW-0732">Signal</keyword>
<dbReference type="Gramene" id="KMS95252">
    <property type="protein sequence ID" value="KMS95252"/>
    <property type="gene ID" value="BVRB_010550"/>
</dbReference>
<comment type="catalytic activity">
    <reaction evidence="5">
        <text>L-threonyl-[protein] + ATP = O-phospho-L-threonyl-[protein] + ADP + H(+)</text>
        <dbReference type="Rhea" id="RHEA:46608"/>
        <dbReference type="Rhea" id="RHEA-COMP:11060"/>
        <dbReference type="Rhea" id="RHEA-COMP:11605"/>
        <dbReference type="ChEBI" id="CHEBI:15378"/>
        <dbReference type="ChEBI" id="CHEBI:30013"/>
        <dbReference type="ChEBI" id="CHEBI:30616"/>
        <dbReference type="ChEBI" id="CHEBI:61977"/>
        <dbReference type="ChEBI" id="CHEBI:456216"/>
        <dbReference type="EC" id="2.7.11.1"/>
    </reaction>
</comment>
<dbReference type="InterPro" id="IPR025287">
    <property type="entry name" value="WAK_GUB"/>
</dbReference>
<dbReference type="Pfam" id="PF14380">
    <property type="entry name" value="WAK_assoc"/>
    <property type="match status" value="1"/>
</dbReference>
<comment type="catalytic activity">
    <reaction evidence="6">
        <text>L-seryl-[protein] + ATP = O-phospho-L-seryl-[protein] + ADP + H(+)</text>
        <dbReference type="Rhea" id="RHEA:17989"/>
        <dbReference type="Rhea" id="RHEA-COMP:9863"/>
        <dbReference type="Rhea" id="RHEA-COMP:11604"/>
        <dbReference type="ChEBI" id="CHEBI:15378"/>
        <dbReference type="ChEBI" id="CHEBI:29999"/>
        <dbReference type="ChEBI" id="CHEBI:30616"/>
        <dbReference type="ChEBI" id="CHEBI:83421"/>
        <dbReference type="ChEBI" id="CHEBI:456216"/>
        <dbReference type="EC" id="2.7.11.1"/>
    </reaction>
</comment>
<accession>A0A0J8B624</accession>
<gene>
    <name evidence="10" type="ORF">BVRB_010550</name>
</gene>
<dbReference type="Pfam" id="PF13947">
    <property type="entry name" value="GUB_WAK_bind"/>
    <property type="match status" value="1"/>
</dbReference>
<dbReference type="OrthoDB" id="1859206at2759"/>
<dbReference type="GO" id="GO:0016020">
    <property type="term" value="C:membrane"/>
    <property type="evidence" value="ECO:0007669"/>
    <property type="project" value="UniProtKB-SubCell"/>
</dbReference>
<dbReference type="EC" id="2.7.11.1" evidence="2"/>